<sequence>MIAPGMCGTFGDVPTTSLAKAEGALASAAQGLVTRRKIPTWTRADLLHNLADTMKHRADEAARMITLETCMVGRNSFALAVAEVPFVCIKESGTGHEGGAESIFDFLNIKLAHVACLMGGFHDRQ</sequence>
<reference evidence="3 4" key="1">
    <citation type="submission" date="2012-11" db="EMBL/GenBank/DDBJ databases">
        <title>Whole genome sequence of Acidocella aminolytica 101 = DSM 11237.</title>
        <authorList>
            <person name="Azuma Y."/>
            <person name="Higashiura N."/>
            <person name="Hirakawa H."/>
            <person name="Matsushita K."/>
        </authorList>
    </citation>
    <scope>NUCLEOTIDE SEQUENCE [LARGE SCALE GENOMIC DNA]</scope>
    <source>
        <strain evidence="4">101 / DSM 11237</strain>
    </source>
</reference>
<evidence type="ECO:0000259" key="2">
    <source>
        <dbReference type="Pfam" id="PF00171"/>
    </source>
</evidence>
<dbReference type="RefSeq" id="WP_139284946.1">
    <property type="nucleotide sequence ID" value="NZ_BANC01000048.1"/>
</dbReference>
<keyword evidence="4" id="KW-1185">Reference proteome</keyword>
<dbReference type="GO" id="GO:0016491">
    <property type="term" value="F:oxidoreductase activity"/>
    <property type="evidence" value="ECO:0007669"/>
    <property type="project" value="UniProtKB-KW"/>
</dbReference>
<evidence type="ECO:0000313" key="3">
    <source>
        <dbReference type="EMBL" id="GAN80532.1"/>
    </source>
</evidence>
<dbReference type="Pfam" id="PF00171">
    <property type="entry name" value="Aldedh"/>
    <property type="match status" value="1"/>
</dbReference>
<dbReference type="Proteomes" id="UP000032668">
    <property type="component" value="Unassembled WGS sequence"/>
</dbReference>
<protein>
    <recommendedName>
        <fullName evidence="2">Aldehyde dehydrogenase domain-containing protein</fullName>
    </recommendedName>
</protein>
<dbReference type="AlphaFoldDB" id="A0A0D6PFS5"/>
<dbReference type="Gene3D" id="3.40.605.10">
    <property type="entry name" value="Aldehyde Dehydrogenase, Chain A, domain 1"/>
    <property type="match status" value="1"/>
</dbReference>
<accession>A0A0D6PFS5</accession>
<gene>
    <name evidence="3" type="ORF">Aam_049_034</name>
</gene>
<dbReference type="EMBL" id="BANC01000048">
    <property type="protein sequence ID" value="GAN80532.1"/>
    <property type="molecule type" value="Genomic_DNA"/>
</dbReference>
<dbReference type="InterPro" id="IPR016162">
    <property type="entry name" value="Ald_DH_N"/>
</dbReference>
<name>A0A0D6PFS5_9PROT</name>
<dbReference type="InterPro" id="IPR016161">
    <property type="entry name" value="Ald_DH/histidinol_DH"/>
</dbReference>
<proteinExistence type="predicted"/>
<dbReference type="InterPro" id="IPR015590">
    <property type="entry name" value="Aldehyde_DH_dom"/>
</dbReference>
<comment type="caution">
    <text evidence="3">The sequence shown here is derived from an EMBL/GenBank/DDBJ whole genome shotgun (WGS) entry which is preliminary data.</text>
</comment>
<feature type="domain" description="Aldehyde dehydrogenase" evidence="2">
    <location>
        <begin position="8"/>
        <end position="69"/>
    </location>
</feature>
<dbReference type="STRING" id="1120923.SAMN02746095_03124"/>
<evidence type="ECO:0000313" key="4">
    <source>
        <dbReference type="Proteomes" id="UP000032668"/>
    </source>
</evidence>
<organism evidence="3 4">
    <name type="scientific">Acidocella aminolytica 101 = DSM 11237</name>
    <dbReference type="NCBI Taxonomy" id="1120923"/>
    <lineage>
        <taxon>Bacteria</taxon>
        <taxon>Pseudomonadati</taxon>
        <taxon>Pseudomonadota</taxon>
        <taxon>Alphaproteobacteria</taxon>
        <taxon>Acetobacterales</taxon>
        <taxon>Acidocellaceae</taxon>
        <taxon>Acidocella</taxon>
    </lineage>
</organism>
<keyword evidence="1" id="KW-0560">Oxidoreductase</keyword>
<evidence type="ECO:0000256" key="1">
    <source>
        <dbReference type="ARBA" id="ARBA00023002"/>
    </source>
</evidence>
<dbReference type="SUPFAM" id="SSF53720">
    <property type="entry name" value="ALDH-like"/>
    <property type="match status" value="2"/>
</dbReference>